<dbReference type="InterPro" id="IPR012340">
    <property type="entry name" value="NA-bd_OB-fold"/>
</dbReference>
<dbReference type="GO" id="GO:0003688">
    <property type="term" value="F:DNA replication origin binding"/>
    <property type="evidence" value="ECO:0007669"/>
    <property type="project" value="UniProtKB-ARBA"/>
</dbReference>
<dbReference type="GO" id="GO:0005524">
    <property type="term" value="F:ATP binding"/>
    <property type="evidence" value="ECO:0007669"/>
    <property type="project" value="UniProtKB-KW"/>
</dbReference>
<sequence length="841" mass="95284">MEDPLQLDQARHIPKAYGSYPDYDKLKDEITNFLTHYKQNPSLNDDNLDDNIIYDKTNENLALDIDEAAHSDIPKYMYLLQKIANREINEITIALDDIVRFESLSGLSNSNYGDKSLAIEISKNANHFIELFSKVIDDLLPLPNKDIDDKDTVLDVIIHQRKIRIERLMRERESDDQNTALDPDLAERELPNSSNPSNPSNPSTHTDLFPPQLLRRYNLYFKPLTNSTSKLSKPLNIRNVKGNHIGQLITIRGIVTRVSDVKPSVEIQAYTCDSCGFEIFQEVKTKTFQPIIECTSEICKQNRKPGRLFQSTRASKFLPYQDVKIQELASDVPPGNIPRMLTIHVKGTLVRSMNPGDMVDVSGIFLPQPFTGFQALKAGLLTETYLLAQYVKQHKRKYESLGLTDEIKEKIENLRNNSNCYDILASSIAPEIFGHLDIKKALLLLLVGGVTKELDDGMRIRGDLNILLMGDPGVAKSQLLKSISKIAPRAIYTTGKGSSGVGLTAAVMRDPITDELILEGGALVLADNGVCCIDEFDKMDENDRTAIHEVMEQQTISISKAGITTTLNARTSILAAANPLYGRYNTRMSPNENINLPAALLSRFDILFLILDKPNLENDIKLAEHVSYVHMFNKHPTFNELETIDEQTMRQYISIARQYKPIITRETNDYVVSIYIKLRQESKKNEHSKKFFSHTSPRTLLGILRMSQAIARLRFSNIVELSDVDEAIRLLNCAKNSLYDENIEIEETNQEKLFNLIKEFVRSEMIANKSKVVSMSKLKDICIMKSFTELEFNECIERYEALNVWQVIDEGQGLTLIDVEVDDDDDEDEADDGSMMVDTDL</sequence>
<keyword evidence="4 12" id="KW-0378">Hydrolase</keyword>
<dbReference type="STRING" id="52247.A0A4T0X5X3"/>
<dbReference type="PROSITE" id="PS50051">
    <property type="entry name" value="MCM_2"/>
    <property type="match status" value="1"/>
</dbReference>
<accession>A0A4T0X5X3</accession>
<comment type="catalytic activity">
    <reaction evidence="10">
        <text>ATP + H2O = ADP + phosphate + H(+)</text>
        <dbReference type="Rhea" id="RHEA:13065"/>
        <dbReference type="ChEBI" id="CHEBI:15377"/>
        <dbReference type="ChEBI" id="CHEBI:15378"/>
        <dbReference type="ChEBI" id="CHEBI:30616"/>
        <dbReference type="ChEBI" id="CHEBI:43474"/>
        <dbReference type="ChEBI" id="CHEBI:456216"/>
        <dbReference type="EC" id="3.6.4.12"/>
    </reaction>
    <physiologicalReaction direction="left-to-right" evidence="10">
        <dbReference type="Rhea" id="RHEA:13066"/>
    </physiologicalReaction>
</comment>
<comment type="subcellular location">
    <subcellularLocation>
        <location evidence="1 12">Nucleus</location>
    </subcellularLocation>
</comment>
<comment type="function">
    <text evidence="12">Acts as component of the MCM2-7 complex (MCM complex) which is the replicative helicase essential for 'once per cell cycle' DNA replication initiation and elongation in eukaryotic cells. The active ATPase sites in the MCM2-7 ring are formed through the interaction surfaces of two neighboring subunits such that a critical structure of a conserved arginine finger motif is provided in trans relative to the ATP-binding site of the Walker A box of the adjacent subunit. The six ATPase active sites, however, are likely to contribute differentially to the complex helicase activity.</text>
</comment>
<dbReference type="Pfam" id="PF24901">
    <property type="entry name" value="WHD_MCM7"/>
    <property type="match status" value="1"/>
</dbReference>
<dbReference type="InterPro" id="IPR003593">
    <property type="entry name" value="AAA+_ATPase"/>
</dbReference>
<evidence type="ECO:0000256" key="11">
    <source>
        <dbReference type="RuleBase" id="RU004070"/>
    </source>
</evidence>
<gene>
    <name evidence="12" type="primary">MCM7</name>
    <name evidence="15" type="ORF">CANINC_000619</name>
</gene>
<evidence type="ECO:0000259" key="14">
    <source>
        <dbReference type="PROSITE" id="PS50051"/>
    </source>
</evidence>
<feature type="compositionally biased region" description="Low complexity" evidence="13">
    <location>
        <begin position="191"/>
        <end position="203"/>
    </location>
</feature>
<dbReference type="Proteomes" id="UP000307173">
    <property type="component" value="Unassembled WGS sequence"/>
</dbReference>
<keyword evidence="9 12" id="KW-0131">Cell cycle</keyword>
<evidence type="ECO:0000313" key="15">
    <source>
        <dbReference type="EMBL" id="TID30703.1"/>
    </source>
</evidence>
<dbReference type="InterPro" id="IPR008050">
    <property type="entry name" value="MCM7"/>
</dbReference>
<keyword evidence="6 11" id="KW-0067">ATP-binding</keyword>
<dbReference type="GO" id="GO:0097373">
    <property type="term" value="C:MCM core complex"/>
    <property type="evidence" value="ECO:0007669"/>
    <property type="project" value="UniProtKB-ARBA"/>
</dbReference>
<evidence type="ECO:0000256" key="1">
    <source>
        <dbReference type="ARBA" id="ARBA00004123"/>
    </source>
</evidence>
<dbReference type="InterPro" id="IPR041562">
    <property type="entry name" value="MCM_lid"/>
</dbReference>
<dbReference type="FunFam" id="2.20.28.10:FF:000004">
    <property type="entry name" value="DNA replication licensing factor MCM7"/>
    <property type="match status" value="1"/>
</dbReference>
<evidence type="ECO:0000256" key="6">
    <source>
        <dbReference type="ARBA" id="ARBA00022840"/>
    </source>
</evidence>
<keyword evidence="5 12" id="KW-0347">Helicase</keyword>
<protein>
    <recommendedName>
        <fullName evidence="12">DNA replication licensing factor MCM7</fullName>
        <ecNumber evidence="12">3.6.4.12</ecNumber>
    </recommendedName>
</protein>
<keyword evidence="3 11" id="KW-0547">Nucleotide-binding</keyword>
<keyword evidence="7 11" id="KW-0238">DNA-binding</keyword>
<keyword evidence="2 12" id="KW-0235">DNA replication</keyword>
<dbReference type="InterPro" id="IPR033762">
    <property type="entry name" value="MCM_OB"/>
</dbReference>
<dbReference type="GO" id="GO:0006271">
    <property type="term" value="P:DNA strand elongation involved in DNA replication"/>
    <property type="evidence" value="ECO:0007669"/>
    <property type="project" value="TreeGrafter"/>
</dbReference>
<dbReference type="PANTHER" id="PTHR11630:SF26">
    <property type="entry name" value="DNA REPLICATION LICENSING FACTOR MCM7"/>
    <property type="match status" value="1"/>
</dbReference>
<evidence type="ECO:0000256" key="9">
    <source>
        <dbReference type="ARBA" id="ARBA00023306"/>
    </source>
</evidence>
<dbReference type="Gene3D" id="2.20.28.10">
    <property type="match status" value="1"/>
</dbReference>
<dbReference type="GO" id="GO:0005656">
    <property type="term" value="C:nuclear pre-replicative complex"/>
    <property type="evidence" value="ECO:0007669"/>
    <property type="project" value="UniProtKB-ARBA"/>
</dbReference>
<dbReference type="CDD" id="cd17758">
    <property type="entry name" value="MCM7"/>
    <property type="match status" value="1"/>
</dbReference>
<dbReference type="SUPFAM" id="SSF50249">
    <property type="entry name" value="Nucleic acid-binding proteins"/>
    <property type="match status" value="1"/>
</dbReference>
<dbReference type="GO" id="GO:0042555">
    <property type="term" value="C:MCM complex"/>
    <property type="evidence" value="ECO:0007669"/>
    <property type="project" value="InterPro"/>
</dbReference>
<evidence type="ECO:0000256" key="8">
    <source>
        <dbReference type="ARBA" id="ARBA00023242"/>
    </source>
</evidence>
<evidence type="ECO:0000256" key="4">
    <source>
        <dbReference type="ARBA" id="ARBA00022801"/>
    </source>
</evidence>
<dbReference type="GO" id="GO:0006270">
    <property type="term" value="P:DNA replication initiation"/>
    <property type="evidence" value="ECO:0007669"/>
    <property type="project" value="InterPro"/>
</dbReference>
<dbReference type="PRINTS" id="PR01663">
    <property type="entry name" value="MCMPROTEIN7"/>
</dbReference>
<name>A0A4T0X5X3_9ASCO</name>
<dbReference type="GO" id="GO:0016887">
    <property type="term" value="F:ATP hydrolysis activity"/>
    <property type="evidence" value="ECO:0007669"/>
    <property type="project" value="RHEA"/>
</dbReference>
<evidence type="ECO:0000256" key="7">
    <source>
        <dbReference type="ARBA" id="ARBA00023125"/>
    </source>
</evidence>
<dbReference type="GO" id="GO:0000727">
    <property type="term" value="P:double-strand break repair via break-induced replication"/>
    <property type="evidence" value="ECO:0007669"/>
    <property type="project" value="UniProtKB-ARBA"/>
</dbReference>
<dbReference type="GO" id="GO:0017116">
    <property type="term" value="F:single-stranded DNA helicase activity"/>
    <property type="evidence" value="ECO:0007669"/>
    <property type="project" value="TreeGrafter"/>
</dbReference>
<proteinExistence type="inferred from homology"/>
<dbReference type="AlphaFoldDB" id="A0A4T0X5X3"/>
<dbReference type="EC" id="3.6.4.12" evidence="12"/>
<dbReference type="EMBL" id="SELW01000121">
    <property type="protein sequence ID" value="TID30703.1"/>
    <property type="molecule type" value="Genomic_DNA"/>
</dbReference>
<dbReference type="InterPro" id="IPR027417">
    <property type="entry name" value="P-loop_NTPase"/>
</dbReference>
<dbReference type="Pfam" id="PF00493">
    <property type="entry name" value="MCM"/>
    <property type="match status" value="1"/>
</dbReference>
<dbReference type="InterPro" id="IPR001208">
    <property type="entry name" value="MCM_dom"/>
</dbReference>
<dbReference type="GO" id="GO:0043596">
    <property type="term" value="C:nuclear replication fork"/>
    <property type="evidence" value="ECO:0007669"/>
    <property type="project" value="UniProtKB-ARBA"/>
</dbReference>
<keyword evidence="8 12" id="KW-0539">Nucleus</keyword>
<comment type="caution">
    <text evidence="15">The sequence shown here is derived from an EMBL/GenBank/DDBJ whole genome shotgun (WGS) entry which is preliminary data.</text>
</comment>
<dbReference type="SUPFAM" id="SSF52540">
    <property type="entry name" value="P-loop containing nucleoside triphosphate hydrolases"/>
    <property type="match status" value="1"/>
</dbReference>
<dbReference type="Pfam" id="PF17207">
    <property type="entry name" value="MCM_OB"/>
    <property type="match status" value="1"/>
</dbReference>
<dbReference type="PANTHER" id="PTHR11630">
    <property type="entry name" value="DNA REPLICATION LICENSING FACTOR MCM FAMILY MEMBER"/>
    <property type="match status" value="1"/>
</dbReference>
<organism evidence="15 16">
    <name type="scientific">Pichia inconspicua</name>
    <dbReference type="NCBI Taxonomy" id="52247"/>
    <lineage>
        <taxon>Eukaryota</taxon>
        <taxon>Fungi</taxon>
        <taxon>Dikarya</taxon>
        <taxon>Ascomycota</taxon>
        <taxon>Saccharomycotina</taxon>
        <taxon>Pichiomycetes</taxon>
        <taxon>Pichiales</taxon>
        <taxon>Pichiaceae</taxon>
        <taxon>Pichia</taxon>
    </lineage>
</organism>
<feature type="region of interest" description="Disordered" evidence="13">
    <location>
        <begin position="169"/>
        <end position="208"/>
    </location>
</feature>
<dbReference type="GO" id="GO:0071162">
    <property type="term" value="C:CMG complex"/>
    <property type="evidence" value="ECO:0007669"/>
    <property type="project" value="UniProtKB-ARBA"/>
</dbReference>
<dbReference type="SMART" id="SM00350">
    <property type="entry name" value="MCM"/>
    <property type="match status" value="1"/>
</dbReference>
<dbReference type="InterPro" id="IPR018525">
    <property type="entry name" value="MCM_CS"/>
</dbReference>
<evidence type="ECO:0000256" key="3">
    <source>
        <dbReference type="ARBA" id="ARBA00022741"/>
    </source>
</evidence>
<dbReference type="InterPro" id="IPR031327">
    <property type="entry name" value="MCM"/>
</dbReference>
<dbReference type="Gene3D" id="3.40.50.300">
    <property type="entry name" value="P-loop containing nucleotide triphosphate hydrolases"/>
    <property type="match status" value="1"/>
</dbReference>
<evidence type="ECO:0000256" key="13">
    <source>
        <dbReference type="SAM" id="MobiDB-lite"/>
    </source>
</evidence>
<dbReference type="PROSITE" id="PS00847">
    <property type="entry name" value="MCM_1"/>
    <property type="match status" value="1"/>
</dbReference>
<dbReference type="GO" id="GO:0003697">
    <property type="term" value="F:single-stranded DNA binding"/>
    <property type="evidence" value="ECO:0007669"/>
    <property type="project" value="TreeGrafter"/>
</dbReference>
<evidence type="ECO:0000256" key="12">
    <source>
        <dbReference type="RuleBase" id="RU365012"/>
    </source>
</evidence>
<keyword evidence="16" id="KW-1185">Reference proteome</keyword>
<reference evidence="15 16" key="1">
    <citation type="journal article" date="2019" name="Front. Genet.">
        <title>Whole-Genome Sequencing of the Opportunistic Yeast Pathogen Candida inconspicua Uncovers Its Hybrid Origin.</title>
        <authorList>
            <person name="Mixao V."/>
            <person name="Hansen A.P."/>
            <person name="Saus E."/>
            <person name="Boekhout T."/>
            <person name="Lass-Florl C."/>
            <person name="Gabaldon T."/>
        </authorList>
    </citation>
    <scope>NUCLEOTIDE SEQUENCE [LARGE SCALE GENOMIC DNA]</scope>
    <source>
        <strain evidence="15 16">CBS 180</strain>
    </source>
</reference>
<dbReference type="SMART" id="SM00382">
    <property type="entry name" value="AAA"/>
    <property type="match status" value="1"/>
</dbReference>
<dbReference type="Gene3D" id="2.40.50.140">
    <property type="entry name" value="Nucleic acid-binding proteins"/>
    <property type="match status" value="1"/>
</dbReference>
<dbReference type="GO" id="GO:0006267">
    <property type="term" value="P:pre-replicative complex assembly involved in nuclear cell cycle DNA replication"/>
    <property type="evidence" value="ECO:0007669"/>
    <property type="project" value="UniProtKB-ARBA"/>
</dbReference>
<dbReference type="OrthoDB" id="3207464at2759"/>
<dbReference type="FunFam" id="3.40.50.300:FF:000288">
    <property type="entry name" value="DNA replication licensing factor MCM7"/>
    <property type="match status" value="1"/>
</dbReference>
<dbReference type="PRINTS" id="PR01657">
    <property type="entry name" value="MCMFAMILY"/>
</dbReference>
<dbReference type="GO" id="GO:0006279">
    <property type="term" value="P:premeiotic DNA replication"/>
    <property type="evidence" value="ECO:0007669"/>
    <property type="project" value="UniProtKB-ARBA"/>
</dbReference>
<evidence type="ECO:0000313" key="16">
    <source>
        <dbReference type="Proteomes" id="UP000307173"/>
    </source>
</evidence>
<evidence type="ECO:0000256" key="2">
    <source>
        <dbReference type="ARBA" id="ARBA00022705"/>
    </source>
</evidence>
<dbReference type="Pfam" id="PF17855">
    <property type="entry name" value="MCM_lid"/>
    <property type="match status" value="1"/>
</dbReference>
<comment type="similarity">
    <text evidence="11">Belongs to the MCM family.</text>
</comment>
<evidence type="ECO:0000256" key="10">
    <source>
        <dbReference type="ARBA" id="ARBA00048432"/>
    </source>
</evidence>
<evidence type="ECO:0000256" key="5">
    <source>
        <dbReference type="ARBA" id="ARBA00022806"/>
    </source>
</evidence>
<feature type="domain" description="MCM C-terminal AAA(+) ATPase" evidence="14">
    <location>
        <begin position="420"/>
        <end position="626"/>
    </location>
</feature>